<dbReference type="InterPro" id="IPR011701">
    <property type="entry name" value="MFS"/>
</dbReference>
<dbReference type="InterPro" id="IPR020846">
    <property type="entry name" value="MFS_dom"/>
</dbReference>
<feature type="transmembrane region" description="Helical" evidence="5">
    <location>
        <begin position="76"/>
        <end position="96"/>
    </location>
</feature>
<dbReference type="AlphaFoldDB" id="W3WWE2"/>
<feature type="transmembrane region" description="Helical" evidence="5">
    <location>
        <begin position="271"/>
        <end position="290"/>
    </location>
</feature>
<keyword evidence="2 5" id="KW-0812">Transmembrane</keyword>
<dbReference type="HOGENOM" id="CLU_008455_1_2_1"/>
<dbReference type="PANTHER" id="PTHR23502:SF171">
    <property type="entry name" value="MAJOR FACILITATOR SUPERFAMILY (MFS) PROFILE DOMAIN-CONTAINING PROTEIN"/>
    <property type="match status" value="1"/>
</dbReference>
<evidence type="ECO:0000256" key="2">
    <source>
        <dbReference type="ARBA" id="ARBA00022692"/>
    </source>
</evidence>
<dbReference type="InParanoid" id="W3WWE2"/>
<feature type="transmembrane region" description="Helical" evidence="5">
    <location>
        <begin position="446"/>
        <end position="465"/>
    </location>
</feature>
<evidence type="ECO:0000256" key="1">
    <source>
        <dbReference type="ARBA" id="ARBA00004141"/>
    </source>
</evidence>
<dbReference type="Proteomes" id="UP000030651">
    <property type="component" value="Unassembled WGS sequence"/>
</dbReference>
<reference evidence="8" key="1">
    <citation type="journal article" date="2015" name="BMC Genomics">
        <title>Genomic and transcriptomic analysis of the endophytic fungus Pestalotiopsis fici reveals its lifestyle and high potential for synthesis of natural products.</title>
        <authorList>
            <person name="Wang X."/>
            <person name="Zhang X."/>
            <person name="Liu L."/>
            <person name="Xiang M."/>
            <person name="Wang W."/>
            <person name="Sun X."/>
            <person name="Che Y."/>
            <person name="Guo L."/>
            <person name="Liu G."/>
            <person name="Guo L."/>
            <person name="Wang C."/>
            <person name="Yin W.B."/>
            <person name="Stadler M."/>
            <person name="Zhang X."/>
            <person name="Liu X."/>
        </authorList>
    </citation>
    <scope>NUCLEOTIDE SEQUENCE [LARGE SCALE GENOMIC DNA]</scope>
    <source>
        <strain evidence="8">W106-1 / CGMCC3.15140</strain>
    </source>
</reference>
<dbReference type="InterPro" id="IPR036259">
    <property type="entry name" value="MFS_trans_sf"/>
</dbReference>
<dbReference type="OMA" id="SMYSLYA"/>
<dbReference type="CDD" id="cd17323">
    <property type="entry name" value="MFS_Tpo1_MDR_like"/>
    <property type="match status" value="1"/>
</dbReference>
<name>W3WWE2_PESFW</name>
<feature type="transmembrane region" description="Helical" evidence="5">
    <location>
        <begin position="378"/>
        <end position="401"/>
    </location>
</feature>
<feature type="transmembrane region" description="Helical" evidence="5">
    <location>
        <begin position="40"/>
        <end position="64"/>
    </location>
</feature>
<dbReference type="PROSITE" id="PS50850">
    <property type="entry name" value="MFS"/>
    <property type="match status" value="1"/>
</dbReference>
<accession>W3WWE2</accession>
<protein>
    <recommendedName>
        <fullName evidence="6">Major facilitator superfamily (MFS) profile domain-containing protein</fullName>
    </recommendedName>
</protein>
<dbReference type="KEGG" id="pfy:PFICI_10186"/>
<proteinExistence type="predicted"/>
<dbReference type="Gene3D" id="1.20.1250.20">
    <property type="entry name" value="MFS general substrate transporter like domains"/>
    <property type="match status" value="1"/>
</dbReference>
<feature type="transmembrane region" description="Helical" evidence="5">
    <location>
        <begin position="170"/>
        <end position="190"/>
    </location>
</feature>
<feature type="transmembrane region" description="Helical" evidence="5">
    <location>
        <begin position="196"/>
        <end position="217"/>
    </location>
</feature>
<evidence type="ECO:0000313" key="7">
    <source>
        <dbReference type="EMBL" id="ETS78124.1"/>
    </source>
</evidence>
<feature type="domain" description="Major facilitator superfamily (MFS) profile" evidence="6">
    <location>
        <begin position="42"/>
        <end position="473"/>
    </location>
</feature>
<feature type="transmembrane region" description="Helical" evidence="5">
    <location>
        <begin position="108"/>
        <end position="125"/>
    </location>
</feature>
<keyword evidence="8" id="KW-1185">Reference proteome</keyword>
<dbReference type="EMBL" id="KI912115">
    <property type="protein sequence ID" value="ETS78124.1"/>
    <property type="molecule type" value="Genomic_DNA"/>
</dbReference>
<gene>
    <name evidence="7" type="ORF">PFICI_10186</name>
</gene>
<evidence type="ECO:0000256" key="3">
    <source>
        <dbReference type="ARBA" id="ARBA00022989"/>
    </source>
</evidence>
<dbReference type="GO" id="GO:0005886">
    <property type="term" value="C:plasma membrane"/>
    <property type="evidence" value="ECO:0007669"/>
    <property type="project" value="TreeGrafter"/>
</dbReference>
<feature type="transmembrane region" description="Helical" evidence="5">
    <location>
        <begin position="351"/>
        <end position="372"/>
    </location>
</feature>
<sequence>MSYTNERTRLLQDRRDEAEEVQFANDDEEDPRQWPLRWKYVQILMIFFIGLVLPMASSMFAPAIDDIAQSFEVDKQLVLGGQTAFVCFLGIGPLFFAPMSETFGRRKVYLLNILLFCLTQIPTALAPEIKTWLVSRAFSGLFASVAIANGGGTISDLFNASERATVSGVYFLAPLLSPTLGPFFASLILARLDWRWIFWILFIISAGLFVSCFFLLFETQSMAILEQRKSSLEKKNPGKRYVLKGGSEQSLLGKIAKNSTIATKILFRQPIVMVISIYQALIFCTMYSLYSNYSTIWSGDPYNFDTIQVGLAYLAPAVGFTMTALIVVPFMDPVYKKMQDRFNGGDGKPEYRLPLANIGAICLPVSLFWFGWAIEKGLHWTIALAAMLFFGASQISIFNAFQNYYIDAFESKAASALAAGAVLRSMMGGIIPLFTPKMFEKLGYGLGFSVFGIVSAMLMPAPLLFTRYGSTLREKFAVED</sequence>
<organism evidence="7 8">
    <name type="scientific">Pestalotiopsis fici (strain W106-1 / CGMCC3.15140)</name>
    <dbReference type="NCBI Taxonomy" id="1229662"/>
    <lineage>
        <taxon>Eukaryota</taxon>
        <taxon>Fungi</taxon>
        <taxon>Dikarya</taxon>
        <taxon>Ascomycota</taxon>
        <taxon>Pezizomycotina</taxon>
        <taxon>Sordariomycetes</taxon>
        <taxon>Xylariomycetidae</taxon>
        <taxon>Amphisphaeriales</taxon>
        <taxon>Sporocadaceae</taxon>
        <taxon>Pestalotiopsis</taxon>
    </lineage>
</organism>
<feature type="transmembrane region" description="Helical" evidence="5">
    <location>
        <begin position="413"/>
        <end position="434"/>
    </location>
</feature>
<dbReference type="GO" id="GO:0022857">
    <property type="term" value="F:transmembrane transporter activity"/>
    <property type="evidence" value="ECO:0007669"/>
    <property type="project" value="InterPro"/>
</dbReference>
<dbReference type="eggNOG" id="KOG0255">
    <property type="taxonomic scope" value="Eukaryota"/>
</dbReference>
<dbReference type="GeneID" id="19275199"/>
<comment type="subcellular location">
    <subcellularLocation>
        <location evidence="1">Membrane</location>
        <topology evidence="1">Multi-pass membrane protein</topology>
    </subcellularLocation>
</comment>
<evidence type="ECO:0000256" key="5">
    <source>
        <dbReference type="SAM" id="Phobius"/>
    </source>
</evidence>
<evidence type="ECO:0000259" key="6">
    <source>
        <dbReference type="PROSITE" id="PS50850"/>
    </source>
</evidence>
<dbReference type="Pfam" id="PF07690">
    <property type="entry name" value="MFS_1"/>
    <property type="match status" value="1"/>
</dbReference>
<feature type="transmembrane region" description="Helical" evidence="5">
    <location>
        <begin position="137"/>
        <end position="158"/>
    </location>
</feature>
<dbReference type="RefSeq" id="XP_007836958.1">
    <property type="nucleotide sequence ID" value="XM_007838767.1"/>
</dbReference>
<feature type="transmembrane region" description="Helical" evidence="5">
    <location>
        <begin position="310"/>
        <end position="330"/>
    </location>
</feature>
<dbReference type="SUPFAM" id="SSF103473">
    <property type="entry name" value="MFS general substrate transporter"/>
    <property type="match status" value="1"/>
</dbReference>
<evidence type="ECO:0000313" key="8">
    <source>
        <dbReference type="Proteomes" id="UP000030651"/>
    </source>
</evidence>
<dbReference type="PANTHER" id="PTHR23502">
    <property type="entry name" value="MAJOR FACILITATOR SUPERFAMILY"/>
    <property type="match status" value="1"/>
</dbReference>
<keyword evidence="3 5" id="KW-1133">Transmembrane helix</keyword>
<keyword evidence="4 5" id="KW-0472">Membrane</keyword>
<dbReference type="OrthoDB" id="6770063at2759"/>
<evidence type="ECO:0000256" key="4">
    <source>
        <dbReference type="ARBA" id="ARBA00023136"/>
    </source>
</evidence>